<dbReference type="GO" id="GO:0046677">
    <property type="term" value="P:response to antibiotic"/>
    <property type="evidence" value="ECO:0007669"/>
    <property type="project" value="UniProtKB-KW"/>
</dbReference>
<dbReference type="EC" id="3.5.2.6" evidence="3"/>
<dbReference type="SUPFAM" id="SSF56601">
    <property type="entry name" value="beta-lactamase/transpeptidase-like"/>
    <property type="match status" value="1"/>
</dbReference>
<comment type="similarity">
    <text evidence="2">Belongs to the class-D beta-lactamase family.</text>
</comment>
<keyword evidence="4" id="KW-0732">Signal</keyword>
<dbReference type="GO" id="GO:0008800">
    <property type="term" value="F:beta-lactamase activity"/>
    <property type="evidence" value="ECO:0007669"/>
    <property type="project" value="UniProtKB-EC"/>
</dbReference>
<feature type="region of interest" description="Disordered" evidence="7">
    <location>
        <begin position="41"/>
        <end position="69"/>
    </location>
</feature>
<dbReference type="Pfam" id="PF00905">
    <property type="entry name" value="Transpeptidase"/>
    <property type="match status" value="1"/>
</dbReference>
<evidence type="ECO:0000256" key="5">
    <source>
        <dbReference type="ARBA" id="ARBA00022801"/>
    </source>
</evidence>
<comment type="caution">
    <text evidence="9">The sequence shown here is derived from an EMBL/GenBank/DDBJ whole genome shotgun (WGS) entry which is preliminary data.</text>
</comment>
<dbReference type="InterPro" id="IPR050515">
    <property type="entry name" value="Beta-lactam/transpept"/>
</dbReference>
<dbReference type="Gene3D" id="3.40.710.10">
    <property type="entry name" value="DD-peptidase/beta-lactamase superfamily"/>
    <property type="match status" value="1"/>
</dbReference>
<comment type="catalytic activity">
    <reaction evidence="1">
        <text>a beta-lactam + H2O = a substituted beta-amino acid</text>
        <dbReference type="Rhea" id="RHEA:20401"/>
        <dbReference type="ChEBI" id="CHEBI:15377"/>
        <dbReference type="ChEBI" id="CHEBI:35627"/>
        <dbReference type="ChEBI" id="CHEBI:140347"/>
        <dbReference type="EC" id="3.5.2.6"/>
    </reaction>
</comment>
<keyword evidence="5" id="KW-0378">Hydrolase</keyword>
<evidence type="ECO:0000313" key="9">
    <source>
        <dbReference type="EMBL" id="ODM08930.1"/>
    </source>
</evidence>
<dbReference type="GO" id="GO:0008658">
    <property type="term" value="F:penicillin binding"/>
    <property type="evidence" value="ECO:0007669"/>
    <property type="project" value="InterPro"/>
</dbReference>
<dbReference type="PROSITE" id="PS51257">
    <property type="entry name" value="PROKAR_LIPOPROTEIN"/>
    <property type="match status" value="1"/>
</dbReference>
<dbReference type="EMBL" id="MCGH01000001">
    <property type="protein sequence ID" value="ODM08930.1"/>
    <property type="molecule type" value="Genomic_DNA"/>
</dbReference>
<dbReference type="PANTHER" id="PTHR30627:SF6">
    <property type="entry name" value="BETA-LACTAMASE YBXI-RELATED"/>
    <property type="match status" value="1"/>
</dbReference>
<dbReference type="AlphaFoldDB" id="A0A1E3AJQ9"/>
<evidence type="ECO:0000256" key="6">
    <source>
        <dbReference type="ARBA" id="ARBA00023251"/>
    </source>
</evidence>
<accession>A0A1E3AJQ9</accession>
<evidence type="ECO:0000256" key="2">
    <source>
        <dbReference type="ARBA" id="ARBA00007898"/>
    </source>
</evidence>
<evidence type="ECO:0000256" key="1">
    <source>
        <dbReference type="ARBA" id="ARBA00001526"/>
    </source>
</evidence>
<proteinExistence type="inferred from homology"/>
<evidence type="ECO:0000256" key="4">
    <source>
        <dbReference type="ARBA" id="ARBA00022729"/>
    </source>
</evidence>
<reference evidence="9 10" key="1">
    <citation type="submission" date="2016-07" db="EMBL/GenBank/DDBJ databases">
        <title>Characterization of isolates of Eisenbergiella tayi derived from blood cultures, using whole genome sequencing.</title>
        <authorList>
            <person name="Burdz T."/>
            <person name="Wiebe D."/>
            <person name="Huynh C."/>
            <person name="Bernard K."/>
        </authorList>
    </citation>
    <scope>NUCLEOTIDE SEQUENCE [LARGE SCALE GENOMIC DNA]</scope>
    <source>
        <strain evidence="9 10">NML 110608</strain>
    </source>
</reference>
<dbReference type="InterPro" id="IPR012338">
    <property type="entry name" value="Beta-lactam/transpept-like"/>
</dbReference>
<dbReference type="InterPro" id="IPR001460">
    <property type="entry name" value="PCN-bd_Tpept"/>
</dbReference>
<dbReference type="PANTHER" id="PTHR30627">
    <property type="entry name" value="PEPTIDOGLYCAN D,D-TRANSPEPTIDASE"/>
    <property type="match status" value="1"/>
</dbReference>
<gene>
    <name evidence="9" type="primary">blaR1_1</name>
    <name evidence="9" type="ORF">BEI61_00559</name>
</gene>
<evidence type="ECO:0000313" key="10">
    <source>
        <dbReference type="Proteomes" id="UP000094067"/>
    </source>
</evidence>
<keyword evidence="6" id="KW-0046">Antibiotic resistance</keyword>
<dbReference type="Proteomes" id="UP000094067">
    <property type="component" value="Unassembled WGS sequence"/>
</dbReference>
<dbReference type="GO" id="GO:0005886">
    <property type="term" value="C:plasma membrane"/>
    <property type="evidence" value="ECO:0007669"/>
    <property type="project" value="TreeGrafter"/>
</dbReference>
<dbReference type="GO" id="GO:0071555">
    <property type="term" value="P:cell wall organization"/>
    <property type="evidence" value="ECO:0007669"/>
    <property type="project" value="TreeGrafter"/>
</dbReference>
<feature type="compositionally biased region" description="Basic and acidic residues" evidence="7">
    <location>
        <begin position="58"/>
        <end position="69"/>
    </location>
</feature>
<dbReference type="PATRIC" id="fig|1432052.4.peg.625"/>
<evidence type="ECO:0000259" key="8">
    <source>
        <dbReference type="Pfam" id="PF00905"/>
    </source>
</evidence>
<evidence type="ECO:0000256" key="3">
    <source>
        <dbReference type="ARBA" id="ARBA00012865"/>
    </source>
</evidence>
<sequence>MKTGSYTGLRFIGCLLFLLCIISMSGCVGKAEQIQETEALSGEGAGTGEETGAGQQENEEKPDITEESVKESLSEAVSIDIAEEKEVDADYSQAFQGINGCAVVYVPEDNSSYFYNKEMCMEQASPYSTFKIISALMGLHNGVIADETSAMEYNGTQYYNSAWNKDLSLREAFQTSCIWYFRQVIDAVGSAEVKKELEELRYGNCNITEWEGGDVNPLPELNGFWLDSSLRISPWEQVQVLARIFEGGSSYTEEETQILRSVMQNDMENRTILYGKTGTGPDGEGWFVGFVQNGEQNKYFAVYLNDPGNQETANGKKAKEIAEIIMRE</sequence>
<protein>
    <recommendedName>
        <fullName evidence="3">beta-lactamase</fullName>
        <ecNumber evidence="3">3.5.2.6</ecNumber>
    </recommendedName>
</protein>
<evidence type="ECO:0000256" key="7">
    <source>
        <dbReference type="SAM" id="MobiDB-lite"/>
    </source>
</evidence>
<organism evidence="9 10">
    <name type="scientific">Eisenbergiella tayi</name>
    <dbReference type="NCBI Taxonomy" id="1432052"/>
    <lineage>
        <taxon>Bacteria</taxon>
        <taxon>Bacillati</taxon>
        <taxon>Bacillota</taxon>
        <taxon>Clostridia</taxon>
        <taxon>Lachnospirales</taxon>
        <taxon>Lachnospiraceae</taxon>
        <taxon>Eisenbergiella</taxon>
    </lineage>
</organism>
<feature type="domain" description="Penicillin-binding protein transpeptidase" evidence="8">
    <location>
        <begin position="108"/>
        <end position="326"/>
    </location>
</feature>
<name>A0A1E3AJQ9_9FIRM</name>